<accession>A0A160VR31</accession>
<name>A0A160VR31_9EURY</name>
<evidence type="ECO:0000313" key="2">
    <source>
        <dbReference type="EMBL" id="ASJ15956.1"/>
    </source>
</evidence>
<protein>
    <recommendedName>
        <fullName evidence="1">S-layer protein outer domain-containing protein</fullName>
    </recommendedName>
</protein>
<evidence type="ECO:0000259" key="1">
    <source>
        <dbReference type="Pfam" id="PF05124"/>
    </source>
</evidence>
<evidence type="ECO:0000313" key="4">
    <source>
        <dbReference type="Proteomes" id="UP000093069"/>
    </source>
</evidence>
<dbReference type="OrthoDB" id="148350at2157"/>
<feature type="domain" description="S-layer protein outer" evidence="1">
    <location>
        <begin position="396"/>
        <end position="507"/>
    </location>
</feature>
<dbReference type="RefSeq" id="WP_068576301.1">
    <property type="nucleotide sequence ID" value="NZ_CP015193.1"/>
</dbReference>
<dbReference type="EMBL" id="LN999010">
    <property type="protein sequence ID" value="CUX77200.1"/>
    <property type="molecule type" value="Genomic_DNA"/>
</dbReference>
<evidence type="ECO:0000313" key="5">
    <source>
        <dbReference type="Proteomes" id="UP000250189"/>
    </source>
</evidence>
<reference evidence="2 5" key="3">
    <citation type="submission" date="2016-04" db="EMBL/GenBank/DDBJ databases">
        <title>Complete genome sequence of Thermococcus chitonophagus type strain GC74.</title>
        <authorList>
            <person name="Oger P.M."/>
        </authorList>
    </citation>
    <scope>NUCLEOTIDE SEQUENCE [LARGE SCALE GENOMIC DNA]</scope>
    <source>
        <strain evidence="2 5">GC74</strain>
    </source>
</reference>
<dbReference type="EMBL" id="CP015193">
    <property type="protein sequence ID" value="ASJ15956.1"/>
    <property type="molecule type" value="Genomic_DNA"/>
</dbReference>
<evidence type="ECO:0000313" key="3">
    <source>
        <dbReference type="EMBL" id="CUX77200.1"/>
    </source>
</evidence>
<dbReference type="AlphaFoldDB" id="A0A160VR31"/>
<sequence length="537" mass="62597">MKKEIFVVLVTGIVLFSFVTPVQAKVTVEVNPNLELFSVVYILAFGWKDPFVIAPWNYTRDVLEYFFPYRNHEAVKYIRELFANDSSYIDRDYAIAMFVDNKTLVEDLPEILEKFARDSNFTEFYLRHRKEYENLTSIYRPYLNITEKLHRELFGRSFKDYKVELSYSLYIHPHSGFTNTTAYYVGGILHAAGVSRYQGICTIFHEFTHPLVDQLVTNVTFKNVSYYLSGIKTRYPKITSLDPMHFSNYTIYFKEGITESVAEFMCLNAGVPRDFVRYRNLLYSLFLTEDFLEEIERFNKTKHENETLFDYLPVLIRHMESWATEDNVSRYFDTKLPILGEDFAESVLDSRRIVIIYGTRNPDKSGILIDQRAAERLKYEVKEMFKSTYGTQVNVTVKFDKAVIPEDLRQNVILVGGPVSNNITRELNDVLPIKFVKYNGTWCLVRNPSNVTWLGSFRYSERYFKEVTGDFVSCAKGIGVIERIRNPWNRNRILVVVAGVDRIGTARVVLRFPYGTEGSYMILGKGWAESGFYVQPH</sequence>
<dbReference type="Pfam" id="PF05124">
    <property type="entry name" value="S_layer_C"/>
    <property type="match status" value="1"/>
</dbReference>
<reference evidence="3" key="1">
    <citation type="submission" date="2016-01" db="EMBL/GenBank/DDBJ databases">
        <authorList>
            <person name="Oliw E.H."/>
        </authorList>
    </citation>
    <scope>NUCLEOTIDE SEQUENCE</scope>
    <source>
        <strain evidence="3">1</strain>
    </source>
</reference>
<dbReference type="GeneID" id="33321331"/>
<dbReference type="InterPro" id="IPR022651">
    <property type="entry name" value="S_layer_C"/>
</dbReference>
<proteinExistence type="predicted"/>
<dbReference type="KEGG" id="tch:CHITON_0421"/>
<dbReference type="STRING" id="54262.CHITON_0421"/>
<gene>
    <name evidence="2" type="ORF">A3L04_02120</name>
    <name evidence="3" type="ORF">CHITON_0421</name>
</gene>
<dbReference type="Proteomes" id="UP000093069">
    <property type="component" value="Chromosome I"/>
</dbReference>
<organism evidence="3 4">
    <name type="scientific">Thermococcus chitonophagus</name>
    <dbReference type="NCBI Taxonomy" id="54262"/>
    <lineage>
        <taxon>Archaea</taxon>
        <taxon>Methanobacteriati</taxon>
        <taxon>Methanobacteriota</taxon>
        <taxon>Thermococci</taxon>
        <taxon>Thermococcales</taxon>
        <taxon>Thermococcaceae</taxon>
        <taxon>Thermococcus</taxon>
    </lineage>
</organism>
<reference evidence="4" key="2">
    <citation type="submission" date="2016-01" db="EMBL/GenBank/DDBJ databases">
        <authorList>
            <person name="Vorgias C.E."/>
        </authorList>
    </citation>
    <scope>NUCLEOTIDE SEQUENCE [LARGE SCALE GENOMIC DNA]</scope>
</reference>
<dbReference type="Proteomes" id="UP000250189">
    <property type="component" value="Chromosome"/>
</dbReference>
<keyword evidence="5" id="KW-1185">Reference proteome</keyword>